<dbReference type="Pfam" id="PF22942">
    <property type="entry name" value="DUF7025"/>
    <property type="match status" value="1"/>
</dbReference>
<dbReference type="VEuPathDB" id="FungiDB:ACJ73_02610"/>
<dbReference type="CDD" id="cd19481">
    <property type="entry name" value="RecA-like_protease"/>
    <property type="match status" value="1"/>
</dbReference>
<feature type="region of interest" description="Disordered" evidence="1">
    <location>
        <begin position="115"/>
        <end position="137"/>
    </location>
</feature>
<dbReference type="SUPFAM" id="SSF52540">
    <property type="entry name" value="P-loop containing nucleoside triphosphate hydrolases"/>
    <property type="match status" value="1"/>
</dbReference>
<sequence length="716" mass="80446">MPEAMKSSGNAPCVVTPAFSTPVPPPTTPKDENFQHTPPDSPGLELLPGKFIKGKAKPPVWEAFHEPGDPENPAQEDLKELHHALSKMAPNGKCNFGPSPVTMDQLKEIFESAVERRASSETEGKGPVKPENDEKEKEITRIRASKLESKAVREVWNEKAYEYKVVDSPPTMAVSELDEYVFVTRTRIDRRTQEPTVYIDIKSVEQNILYHFLPELEAHRESMAEPDIPERKHVDLLIQHLHDAYKPLTERLHSLLNGRKITYDLLWALFKPNMPVSTTCNGSGKPRCVKYDFGIEKATAQGVEYFEVNGRYLDFDGEVFGEATETMAIKKFYGAKRIENLSAFPLEYHEKNMREQLIACGRTKQDLKRIPVKGRIMIDAAWFRKNCPNYPRLHTKKPEVMDLFTGQSIQHSACRVNSNGMDTSEMQEDHFLICSPTVLGFTLTRKCWAEFAVSDVLDIKYSVAPFNSLVVPAEKKKVIMALAESVNQIESARLDDVIAGKGLGVTILLHGPPGVGKTLTAEAIAEHQRRPLYSVSAGELSTDAGALEIQFSQIFQIESHWNAILLLDEADVFVQQRSSLQLERNRLVAIFLRLLEYYDGTFFLTTNLVGDFDAAILDRVHLSLKYHDLPPAARKSIFLNFLRAAGTKIDKAELDIFAETKLNGRQIKNTVKLAHSIAFQEKVPLSAAHIRTALVANGWSIPCQSGLGFDESLYEE</sequence>
<comment type="caution">
    <text evidence="3">The sequence shown here is derived from an EMBL/GenBank/DDBJ whole genome shotgun (WGS) entry which is preliminary data.</text>
</comment>
<dbReference type="Gene3D" id="3.40.50.300">
    <property type="entry name" value="P-loop containing nucleotide triphosphate hydrolases"/>
    <property type="match status" value="1"/>
</dbReference>
<dbReference type="GO" id="GO:0016887">
    <property type="term" value="F:ATP hydrolysis activity"/>
    <property type="evidence" value="ECO:0007669"/>
    <property type="project" value="InterPro"/>
</dbReference>
<name>A0A1J9R0P8_9EURO</name>
<proteinExistence type="predicted"/>
<dbReference type="Pfam" id="PF00004">
    <property type="entry name" value="AAA"/>
    <property type="match status" value="1"/>
</dbReference>
<evidence type="ECO:0000259" key="2">
    <source>
        <dbReference type="SMART" id="SM00382"/>
    </source>
</evidence>
<dbReference type="InterPro" id="IPR003593">
    <property type="entry name" value="AAA+_ATPase"/>
</dbReference>
<dbReference type="Proteomes" id="UP000242791">
    <property type="component" value="Unassembled WGS sequence"/>
</dbReference>
<reference evidence="3 4" key="1">
    <citation type="submission" date="2015-08" db="EMBL/GenBank/DDBJ databases">
        <title>Emmonsia species relationships and genome sequence.</title>
        <authorList>
            <person name="Cuomo C.A."/>
            <person name="Schwartz I.S."/>
            <person name="Kenyon C."/>
            <person name="De Hoog G.S."/>
            <person name="Govender N.P."/>
            <person name="Botha A."/>
            <person name="Moreno L."/>
            <person name="De Vries M."/>
            <person name="Munoz J.F."/>
            <person name="Stielow J.B."/>
        </authorList>
    </citation>
    <scope>NUCLEOTIDE SEQUENCE [LARGE SCALE GENOMIC DNA]</scope>
    <source>
        <strain evidence="3 4">EI222</strain>
    </source>
</reference>
<evidence type="ECO:0000256" key="1">
    <source>
        <dbReference type="SAM" id="MobiDB-lite"/>
    </source>
</evidence>
<dbReference type="PANTHER" id="PTHR46411">
    <property type="entry name" value="FAMILY ATPASE, PUTATIVE-RELATED"/>
    <property type="match status" value="1"/>
</dbReference>
<dbReference type="GO" id="GO:0005524">
    <property type="term" value="F:ATP binding"/>
    <property type="evidence" value="ECO:0007669"/>
    <property type="project" value="InterPro"/>
</dbReference>
<feature type="region of interest" description="Disordered" evidence="1">
    <location>
        <begin position="1"/>
        <end position="52"/>
    </location>
</feature>
<keyword evidence="4" id="KW-1185">Reference proteome</keyword>
<dbReference type="AlphaFoldDB" id="A0A1J9R0P8"/>
<dbReference type="SMART" id="SM00382">
    <property type="entry name" value="AAA"/>
    <property type="match status" value="1"/>
</dbReference>
<dbReference type="InterPro" id="IPR027417">
    <property type="entry name" value="P-loop_NTPase"/>
</dbReference>
<gene>
    <name evidence="3" type="ORF">ACJ73_02610</name>
</gene>
<accession>A0A1J9R0P8</accession>
<dbReference type="EMBL" id="LGTZ01000285">
    <property type="protein sequence ID" value="OJD26011.1"/>
    <property type="molecule type" value="Genomic_DNA"/>
</dbReference>
<dbReference type="InterPro" id="IPR054289">
    <property type="entry name" value="DUF7025"/>
</dbReference>
<dbReference type="PANTHER" id="PTHR46411:SF3">
    <property type="entry name" value="AAA+ ATPASE DOMAIN-CONTAINING PROTEIN"/>
    <property type="match status" value="1"/>
</dbReference>
<dbReference type="InterPro" id="IPR003959">
    <property type="entry name" value="ATPase_AAA_core"/>
</dbReference>
<dbReference type="STRING" id="1658174.A0A1J9R0P8"/>
<organism evidence="3 4">
    <name type="scientific">Blastomyces percursus</name>
    <dbReference type="NCBI Taxonomy" id="1658174"/>
    <lineage>
        <taxon>Eukaryota</taxon>
        <taxon>Fungi</taxon>
        <taxon>Dikarya</taxon>
        <taxon>Ascomycota</taxon>
        <taxon>Pezizomycotina</taxon>
        <taxon>Eurotiomycetes</taxon>
        <taxon>Eurotiomycetidae</taxon>
        <taxon>Onygenales</taxon>
        <taxon>Ajellomycetaceae</taxon>
        <taxon>Blastomyces</taxon>
    </lineage>
</organism>
<protein>
    <recommendedName>
        <fullName evidence="2">AAA+ ATPase domain-containing protein</fullName>
    </recommendedName>
</protein>
<dbReference type="OrthoDB" id="10042665at2759"/>
<evidence type="ECO:0000313" key="4">
    <source>
        <dbReference type="Proteomes" id="UP000242791"/>
    </source>
</evidence>
<feature type="domain" description="AAA+ ATPase" evidence="2">
    <location>
        <begin position="503"/>
        <end position="631"/>
    </location>
</feature>
<evidence type="ECO:0000313" key="3">
    <source>
        <dbReference type="EMBL" id="OJD26011.1"/>
    </source>
</evidence>